<dbReference type="AlphaFoldDB" id="A0A5N5CUB0"/>
<name>A0A5N5CUB0_9PEZI</name>
<comment type="caution">
    <text evidence="3">The sequence shown here is derived from an EMBL/GenBank/DDBJ whole genome shotgun (WGS) entry which is preliminary data.</text>
</comment>
<keyword evidence="2" id="KW-0472">Membrane</keyword>
<proteinExistence type="predicted"/>
<feature type="transmembrane region" description="Helical" evidence="2">
    <location>
        <begin position="30"/>
        <end position="50"/>
    </location>
</feature>
<feature type="compositionally biased region" description="Basic and acidic residues" evidence="1">
    <location>
        <begin position="215"/>
        <end position="238"/>
    </location>
</feature>
<protein>
    <submittedName>
        <fullName evidence="3">Uncharacterized protein</fullName>
    </submittedName>
</protein>
<organism evidence="3 4">
    <name type="scientific">Lasiodiplodia theobromae</name>
    <dbReference type="NCBI Taxonomy" id="45133"/>
    <lineage>
        <taxon>Eukaryota</taxon>
        <taxon>Fungi</taxon>
        <taxon>Dikarya</taxon>
        <taxon>Ascomycota</taxon>
        <taxon>Pezizomycotina</taxon>
        <taxon>Dothideomycetes</taxon>
        <taxon>Dothideomycetes incertae sedis</taxon>
        <taxon>Botryosphaeriales</taxon>
        <taxon>Botryosphaeriaceae</taxon>
        <taxon>Lasiodiplodia</taxon>
    </lineage>
</organism>
<keyword evidence="2" id="KW-0812">Transmembrane</keyword>
<accession>A0A5N5CUB0</accession>
<gene>
    <name evidence="3" type="ORF">DBV05_g12420</name>
</gene>
<sequence length="287" mass="30491">MALMANVLYIARNIEIEDPGFVIHRTSSALVVWAGAGGIVNAAIVSYLVYSAATRPGKIFGLNITGRQNFPLRPLPTLSFLLAFAFMRSLVATCYAFTDFDAADALALAWDGEFDTRPSFFTPETYAANQGWGDGTSPQVANRAAAARGCCAALTALGGLGLLAVLVVWRKERMLVGRERVGSVGGGEGEGEGGAGGFKTGEEVEGREVVEMGEGRRVELAGSDGRHEAEGKQMHEMDGGGAGAHEVQGAQIHEMAGGEEQQRRVYEMDASEAALRGEDAVKWERHP</sequence>
<keyword evidence="2" id="KW-1133">Transmembrane helix</keyword>
<dbReference type="EMBL" id="VCHE01000254">
    <property type="protein sequence ID" value="KAB2568902.1"/>
    <property type="molecule type" value="Genomic_DNA"/>
</dbReference>
<dbReference type="OrthoDB" id="3944532at2759"/>
<keyword evidence="4" id="KW-1185">Reference proteome</keyword>
<evidence type="ECO:0000256" key="2">
    <source>
        <dbReference type="SAM" id="Phobius"/>
    </source>
</evidence>
<feature type="transmembrane region" description="Helical" evidence="2">
    <location>
        <begin position="77"/>
        <end position="98"/>
    </location>
</feature>
<feature type="compositionally biased region" description="Basic and acidic residues" evidence="1">
    <location>
        <begin position="275"/>
        <end position="287"/>
    </location>
</feature>
<reference evidence="3 4" key="1">
    <citation type="journal article" date="2019" name="Sci. Rep.">
        <title>A multi-omics analysis of the grapevine pathogen Lasiodiplodia theobromae reveals that temperature affects the expression of virulence- and pathogenicity-related genes.</title>
        <authorList>
            <person name="Felix C."/>
            <person name="Meneses R."/>
            <person name="Goncalves M.F.M."/>
            <person name="Tilleman L."/>
            <person name="Duarte A.S."/>
            <person name="Jorrin-Novo J.V."/>
            <person name="Van de Peer Y."/>
            <person name="Deforce D."/>
            <person name="Van Nieuwerburgh F."/>
            <person name="Esteves A.C."/>
            <person name="Alves A."/>
        </authorList>
    </citation>
    <scope>NUCLEOTIDE SEQUENCE [LARGE SCALE GENOMIC DNA]</scope>
    <source>
        <strain evidence="3 4">LA-SOL3</strain>
    </source>
</reference>
<dbReference type="Proteomes" id="UP000325902">
    <property type="component" value="Unassembled WGS sequence"/>
</dbReference>
<evidence type="ECO:0000256" key="1">
    <source>
        <dbReference type="SAM" id="MobiDB-lite"/>
    </source>
</evidence>
<feature type="compositionally biased region" description="Gly residues" evidence="1">
    <location>
        <begin position="183"/>
        <end position="199"/>
    </location>
</feature>
<feature type="transmembrane region" description="Helical" evidence="2">
    <location>
        <begin position="145"/>
        <end position="169"/>
    </location>
</feature>
<feature type="region of interest" description="Disordered" evidence="1">
    <location>
        <begin position="181"/>
        <end position="200"/>
    </location>
</feature>
<evidence type="ECO:0000313" key="4">
    <source>
        <dbReference type="Proteomes" id="UP000325902"/>
    </source>
</evidence>
<evidence type="ECO:0000313" key="3">
    <source>
        <dbReference type="EMBL" id="KAB2568902.1"/>
    </source>
</evidence>
<feature type="region of interest" description="Disordered" evidence="1">
    <location>
        <begin position="215"/>
        <end position="287"/>
    </location>
</feature>